<dbReference type="NCBIfam" id="TIGR02608">
    <property type="entry name" value="delta_60_rpt"/>
    <property type="match status" value="3"/>
</dbReference>
<name>A0A4R7RLA6_9BACT</name>
<organism evidence="2 3">
    <name type="scientific">Prosthecobacter fusiformis</name>
    <dbReference type="NCBI Taxonomy" id="48464"/>
    <lineage>
        <taxon>Bacteria</taxon>
        <taxon>Pseudomonadati</taxon>
        <taxon>Verrucomicrobiota</taxon>
        <taxon>Verrucomicrobiia</taxon>
        <taxon>Verrucomicrobiales</taxon>
        <taxon>Verrucomicrobiaceae</taxon>
        <taxon>Prosthecobacter</taxon>
    </lineage>
</organism>
<evidence type="ECO:0000313" key="2">
    <source>
        <dbReference type="EMBL" id="TDU62478.1"/>
    </source>
</evidence>
<reference evidence="2 3" key="1">
    <citation type="submission" date="2019-03" db="EMBL/GenBank/DDBJ databases">
        <title>Genomic Encyclopedia of Archaeal and Bacterial Type Strains, Phase II (KMG-II): from individual species to whole genera.</title>
        <authorList>
            <person name="Goeker M."/>
        </authorList>
    </citation>
    <scope>NUCLEOTIDE SEQUENCE [LARGE SCALE GENOMIC DNA]</scope>
    <source>
        <strain evidence="2 3">ATCC 25309</strain>
    </source>
</reference>
<proteinExistence type="predicted"/>
<feature type="region of interest" description="Disordered" evidence="1">
    <location>
        <begin position="1155"/>
        <end position="1204"/>
    </location>
</feature>
<dbReference type="Pfam" id="PF17164">
    <property type="entry name" value="DUF5122"/>
    <property type="match status" value="3"/>
</dbReference>
<gene>
    <name evidence="2" type="ORF">EI77_04702</name>
</gene>
<dbReference type="OrthoDB" id="189305at2"/>
<dbReference type="SUPFAM" id="SSF101898">
    <property type="entry name" value="NHL repeat"/>
    <property type="match status" value="1"/>
</dbReference>
<dbReference type="RefSeq" id="WP_133797637.1">
    <property type="nucleotide sequence ID" value="NZ_SOCA01000021.1"/>
</dbReference>
<evidence type="ECO:0000313" key="3">
    <source>
        <dbReference type="Proteomes" id="UP000295662"/>
    </source>
</evidence>
<dbReference type="AlphaFoldDB" id="A0A4R7RLA6"/>
<dbReference type="NCBIfam" id="NF012200">
    <property type="entry name" value="choice_anch_D"/>
    <property type="match status" value="2"/>
</dbReference>
<dbReference type="InterPro" id="IPR013783">
    <property type="entry name" value="Ig-like_fold"/>
</dbReference>
<evidence type="ECO:0000256" key="1">
    <source>
        <dbReference type="SAM" id="MobiDB-lite"/>
    </source>
</evidence>
<keyword evidence="3" id="KW-1185">Reference proteome</keyword>
<comment type="caution">
    <text evidence="2">The sequence shown here is derived from an EMBL/GenBank/DDBJ whole genome shotgun (WGS) entry which is preliminary data.</text>
</comment>
<dbReference type="EMBL" id="SOCA01000021">
    <property type="protein sequence ID" value="TDU62478.1"/>
    <property type="molecule type" value="Genomic_DNA"/>
</dbReference>
<dbReference type="Gene3D" id="2.60.40.10">
    <property type="entry name" value="Immunoglobulins"/>
    <property type="match status" value="2"/>
</dbReference>
<dbReference type="Gene3D" id="2.80.10.50">
    <property type="match status" value="2"/>
</dbReference>
<dbReference type="Proteomes" id="UP000295662">
    <property type="component" value="Unassembled WGS sequence"/>
</dbReference>
<protein>
    <submittedName>
        <fullName evidence="2">Putative delta-60 repeat protein</fullName>
    </submittedName>
</protein>
<accession>A0A4R7RLA6</accession>
<sequence>MADSFYDAPRRGNRDWPDMRLADGVAPLNRIYNDSVTVSADLVRRFVKEERAVREVVVCVPVVDEVVRMVLEGGFELVLNGTREVVGGAAKTLVVDVWGCDTGEKVAVELARAVSGWLPVFVAVAKEDAVGIYNSVGAGAVVRLHRMMGDAEEAVVWTKRAEEVGIMRPGLPPDCLVGSYHPQCAYLMLVAVKLVNATDTHATFSRTWQVDLVRLGEEEAVDVEAMLRMGATKAQTLEKSQPPPRQFLPWVRTITETQKAPVTATAEARTELMGASVNEDSLAASTRTETRQEWGEPYELVNADMDQDTGTVRETRQEVVCAGTAATGTNALGQYTTVQQVDNLWAIRTTVQAAGLAGSAVNGVATRTYGYRDNYSWPRVLNYIEIQPVTTDAGNIYSRVERYAWRPVWLSEGYDGPCDYTVVERWTLKKPVVDGSEQWTTQSEPNVSPKLPTETPMVKREIQFSGAELSIFIPMCLHAGVWIRDSTFVQRYPASRPMRWPKTLLARVTLNPDQGGWLTRMYFVNAPDAEGTGSGIDLRQSDEGATTFTLKWTDGEGETLLDVAASPSFDSAFLPGYRDCVVGEGAAVEKEVTGAERGVIYYARIRRGGLTSNTCVCTTKPQGELAVSVAGQPLASGAGQFLGQVVPGESGGVELSVMNAGLRMLSEMGVSLSGEDADMFTVGLLPGKLEPGATAVLEVRYEPTAGGNHAAVLETTSNAEGSPFLLELTGVGAMGEIRVEQPAGSELEMGAVVDFGDVPESSVGRVFKVVNAGNATLRGLGLRLTGAEDFTVTAELPVTELEAGEEALFEVTFEPLMSEDAEGLRTAVLEVASDDGDENPFVINLAGTSVNPTAAGTVDDGYAPMVDGEVKAMAVQADGKVVIGGTFTQVGGVARSRCARLNADGTLDVDFNPVCNDAVLALAVLADGHLLLGGQFTTVGGEDAMRLVRLEADGSVDASFTPVLNGEVRALGSLADGKVMAGGAFTTVNGASKMYLARLNAEGTVDGAFSTEVNGPVNGLMVLEDGKLLVTGDWPGVYPVPGCTNPLANNYDPGATVDDGSCTFDPVVVYGCTDSTANNYDPSATEDDGSCTYDPVYGCTDSSATNFDPGATVDDGSCVYPVYGCTDSTATNYDPSATVDDGSCVYPVYGCTDPDASNYNPDATEDDGSCEYEPPPVTYGCTDPEALNYDPGATESDGSCEYDP</sequence>
<dbReference type="InterPro" id="IPR013431">
    <property type="entry name" value="Delta_60_rpt"/>
</dbReference>